<reference evidence="4" key="1">
    <citation type="journal article" date="2017" name="Genome Biol.">
        <title>Comparative genomics reveals high biological diversity and specific adaptations in the industrially and medically important fungal genus Aspergillus.</title>
        <authorList>
            <person name="de Vries R.P."/>
            <person name="Riley R."/>
            <person name="Wiebenga A."/>
            <person name="Aguilar-Osorio G."/>
            <person name="Amillis S."/>
            <person name="Uchima C.A."/>
            <person name="Anderluh G."/>
            <person name="Asadollahi M."/>
            <person name="Askin M."/>
            <person name="Barry K."/>
            <person name="Battaglia E."/>
            <person name="Bayram O."/>
            <person name="Benocci T."/>
            <person name="Braus-Stromeyer S.A."/>
            <person name="Caldana C."/>
            <person name="Canovas D."/>
            <person name="Cerqueira G.C."/>
            <person name="Chen F."/>
            <person name="Chen W."/>
            <person name="Choi C."/>
            <person name="Clum A."/>
            <person name="Dos Santos R.A."/>
            <person name="Damasio A.R."/>
            <person name="Diallinas G."/>
            <person name="Emri T."/>
            <person name="Fekete E."/>
            <person name="Flipphi M."/>
            <person name="Freyberg S."/>
            <person name="Gallo A."/>
            <person name="Gournas C."/>
            <person name="Habgood R."/>
            <person name="Hainaut M."/>
            <person name="Harispe M.L."/>
            <person name="Henrissat B."/>
            <person name="Hilden K.S."/>
            <person name="Hope R."/>
            <person name="Hossain A."/>
            <person name="Karabika E."/>
            <person name="Karaffa L."/>
            <person name="Karanyi Z."/>
            <person name="Krasevec N."/>
            <person name="Kuo A."/>
            <person name="Kusch H."/>
            <person name="LaButti K."/>
            <person name="Lagendijk E.L."/>
            <person name="Lapidus A."/>
            <person name="Levasseur A."/>
            <person name="Lindquist E."/>
            <person name="Lipzen A."/>
            <person name="Logrieco A.F."/>
            <person name="MacCabe A."/>
            <person name="Maekelae M.R."/>
            <person name="Malavazi I."/>
            <person name="Melin P."/>
            <person name="Meyer V."/>
            <person name="Mielnichuk N."/>
            <person name="Miskei M."/>
            <person name="Molnar A.P."/>
            <person name="Mule G."/>
            <person name="Ngan C.Y."/>
            <person name="Orejas M."/>
            <person name="Orosz E."/>
            <person name="Ouedraogo J.P."/>
            <person name="Overkamp K.M."/>
            <person name="Park H.-S."/>
            <person name="Perrone G."/>
            <person name="Piumi F."/>
            <person name="Punt P.J."/>
            <person name="Ram A.F."/>
            <person name="Ramon A."/>
            <person name="Rauscher S."/>
            <person name="Record E."/>
            <person name="Riano-Pachon D.M."/>
            <person name="Robert V."/>
            <person name="Roehrig J."/>
            <person name="Ruller R."/>
            <person name="Salamov A."/>
            <person name="Salih N.S."/>
            <person name="Samson R.A."/>
            <person name="Sandor E."/>
            <person name="Sanguinetti M."/>
            <person name="Schuetze T."/>
            <person name="Sepcic K."/>
            <person name="Shelest E."/>
            <person name="Sherlock G."/>
            <person name="Sophianopoulou V."/>
            <person name="Squina F.M."/>
            <person name="Sun H."/>
            <person name="Susca A."/>
            <person name="Todd R.B."/>
            <person name="Tsang A."/>
            <person name="Unkles S.E."/>
            <person name="van de Wiele N."/>
            <person name="van Rossen-Uffink D."/>
            <person name="Oliveira J.V."/>
            <person name="Vesth T.C."/>
            <person name="Visser J."/>
            <person name="Yu J.-H."/>
            <person name="Zhou M."/>
            <person name="Andersen M.R."/>
            <person name="Archer D.B."/>
            <person name="Baker S.E."/>
            <person name="Benoit I."/>
            <person name="Brakhage A.A."/>
            <person name="Braus G.H."/>
            <person name="Fischer R."/>
            <person name="Frisvad J.C."/>
            <person name="Goldman G.H."/>
            <person name="Houbraken J."/>
            <person name="Oakley B."/>
            <person name="Pocsi I."/>
            <person name="Scazzocchio C."/>
            <person name="Seiboth B."/>
            <person name="vanKuyk P.A."/>
            <person name="Wortman J."/>
            <person name="Dyer P.S."/>
            <person name="Grigoriev I.V."/>
        </authorList>
    </citation>
    <scope>NUCLEOTIDE SEQUENCE [LARGE SCALE GENOMIC DNA]</scope>
    <source>
        <strain evidence="4">CBS 593.65</strain>
    </source>
</reference>
<keyword evidence="2" id="KW-1133">Transmembrane helix</keyword>
<keyword evidence="2" id="KW-0812">Transmembrane</keyword>
<organism evidence="3 4">
    <name type="scientific">Aspergillus sydowii CBS 593.65</name>
    <dbReference type="NCBI Taxonomy" id="1036612"/>
    <lineage>
        <taxon>Eukaryota</taxon>
        <taxon>Fungi</taxon>
        <taxon>Dikarya</taxon>
        <taxon>Ascomycota</taxon>
        <taxon>Pezizomycotina</taxon>
        <taxon>Eurotiomycetes</taxon>
        <taxon>Eurotiomycetidae</taxon>
        <taxon>Eurotiales</taxon>
        <taxon>Aspergillaceae</taxon>
        <taxon>Aspergillus</taxon>
        <taxon>Aspergillus subgen. Nidulantes</taxon>
    </lineage>
</organism>
<dbReference type="AlphaFoldDB" id="A0A1L9T8K6"/>
<keyword evidence="2" id="KW-0472">Membrane</keyword>
<feature type="region of interest" description="Disordered" evidence="1">
    <location>
        <begin position="1"/>
        <end position="26"/>
    </location>
</feature>
<dbReference type="Proteomes" id="UP000184356">
    <property type="component" value="Unassembled WGS sequence"/>
</dbReference>
<dbReference type="EMBL" id="KV878592">
    <property type="protein sequence ID" value="OJJ55623.1"/>
    <property type="molecule type" value="Genomic_DNA"/>
</dbReference>
<protein>
    <recommendedName>
        <fullName evidence="5">Transmembrane protein</fullName>
    </recommendedName>
</protein>
<sequence>MRAKKRQTSSLISSRHMGESSPRSPPCAISLGRWRLSRHRLSFCRLCLPDSASSIERLGPEWHLDLILLLVAFAVNLVCLLACCLLRSLRARVVVEEQIDIICPASGQARTAHAKNAKNASNGQRCTKQVIAVLSLTRPATASFLTASIHNVQSFRSLSKRIR</sequence>
<proteinExistence type="predicted"/>
<name>A0A1L9T8K6_9EURO</name>
<keyword evidence="4" id="KW-1185">Reference proteome</keyword>
<evidence type="ECO:0000256" key="2">
    <source>
        <dbReference type="SAM" id="Phobius"/>
    </source>
</evidence>
<dbReference type="VEuPathDB" id="FungiDB:ASPSYDRAFT_418538"/>
<accession>A0A1L9T8K6</accession>
<evidence type="ECO:0000313" key="3">
    <source>
        <dbReference type="EMBL" id="OJJ55623.1"/>
    </source>
</evidence>
<evidence type="ECO:0000256" key="1">
    <source>
        <dbReference type="SAM" id="MobiDB-lite"/>
    </source>
</evidence>
<feature type="transmembrane region" description="Helical" evidence="2">
    <location>
        <begin position="66"/>
        <end position="86"/>
    </location>
</feature>
<gene>
    <name evidence="3" type="ORF">ASPSYDRAFT_418538</name>
</gene>
<dbReference type="GeneID" id="63762426"/>
<dbReference type="RefSeq" id="XP_040699429.1">
    <property type="nucleotide sequence ID" value="XM_040846353.1"/>
</dbReference>
<evidence type="ECO:0008006" key="5">
    <source>
        <dbReference type="Google" id="ProtNLM"/>
    </source>
</evidence>
<evidence type="ECO:0000313" key="4">
    <source>
        <dbReference type="Proteomes" id="UP000184356"/>
    </source>
</evidence>